<dbReference type="Proteomes" id="UP001595908">
    <property type="component" value="Unassembled WGS sequence"/>
</dbReference>
<accession>A0ABV9V7S8</accession>
<reference evidence="3" key="1">
    <citation type="journal article" date="2019" name="Int. J. Syst. Evol. Microbiol.">
        <title>The Global Catalogue of Microorganisms (GCM) 10K type strain sequencing project: providing services to taxonomists for standard genome sequencing and annotation.</title>
        <authorList>
            <consortium name="The Broad Institute Genomics Platform"/>
            <consortium name="The Broad Institute Genome Sequencing Center for Infectious Disease"/>
            <person name="Wu L."/>
            <person name="Ma J."/>
        </authorList>
    </citation>
    <scope>NUCLEOTIDE SEQUENCE [LARGE SCALE GENOMIC DNA]</scope>
    <source>
        <strain evidence="3">ICMP 257</strain>
    </source>
</reference>
<dbReference type="EMBL" id="JBHSJE010000002">
    <property type="protein sequence ID" value="MFC4978962.1"/>
    <property type="molecule type" value="Genomic_DNA"/>
</dbReference>
<evidence type="ECO:0000259" key="1">
    <source>
        <dbReference type="PROSITE" id="PS51186"/>
    </source>
</evidence>
<dbReference type="CDD" id="cd04301">
    <property type="entry name" value="NAT_SF"/>
    <property type="match status" value="1"/>
</dbReference>
<dbReference type="InterPro" id="IPR000182">
    <property type="entry name" value="GNAT_dom"/>
</dbReference>
<dbReference type="GO" id="GO:0016746">
    <property type="term" value="F:acyltransferase activity"/>
    <property type="evidence" value="ECO:0007669"/>
    <property type="project" value="UniProtKB-KW"/>
</dbReference>
<gene>
    <name evidence="2" type="ORF">ACFPL4_11350</name>
</gene>
<dbReference type="GeneID" id="31233004"/>
<dbReference type="Pfam" id="PF00583">
    <property type="entry name" value="Acetyltransf_1"/>
    <property type="match status" value="1"/>
</dbReference>
<feature type="domain" description="N-acetyltransferase" evidence="1">
    <location>
        <begin position="1"/>
        <end position="140"/>
    </location>
</feature>
<evidence type="ECO:0000313" key="3">
    <source>
        <dbReference type="Proteomes" id="UP001595908"/>
    </source>
</evidence>
<organism evidence="2 3">
    <name type="scientific">Streptomyces atroolivaceus</name>
    <dbReference type="NCBI Taxonomy" id="66869"/>
    <lineage>
        <taxon>Bacteria</taxon>
        <taxon>Bacillati</taxon>
        <taxon>Actinomycetota</taxon>
        <taxon>Actinomycetes</taxon>
        <taxon>Kitasatosporales</taxon>
        <taxon>Streptomycetaceae</taxon>
        <taxon>Streptomyces</taxon>
    </lineage>
</organism>
<dbReference type="Gene3D" id="3.40.630.30">
    <property type="match status" value="1"/>
</dbReference>
<name>A0ABV9V7S8_STRAZ</name>
<proteinExistence type="predicted"/>
<keyword evidence="3" id="KW-1185">Reference proteome</keyword>
<keyword evidence="2" id="KW-0808">Transferase</keyword>
<comment type="caution">
    <text evidence="2">The sequence shown here is derived from an EMBL/GenBank/DDBJ whole genome shotgun (WGS) entry which is preliminary data.</text>
</comment>
<dbReference type="PROSITE" id="PS51186">
    <property type="entry name" value="GNAT"/>
    <property type="match status" value="1"/>
</dbReference>
<dbReference type="PANTHER" id="PTHR43617">
    <property type="entry name" value="L-AMINO ACID N-ACETYLTRANSFERASE"/>
    <property type="match status" value="1"/>
</dbReference>
<sequence length="144" mass="15516">MRIRPATTTAELLAAAHLHDAPPRPEWAARFLAAEGHLMLIAYADGAPAGFVSGIEMLHPDKGTEMCLYELSVDESYRRRGIGRALTEALAAEARERGCYDMWVGVERDNEAALATYRSAGAAGDGVFAMLTWEFGVTGACGRV</sequence>
<keyword evidence="2" id="KW-0012">Acyltransferase</keyword>
<evidence type="ECO:0000313" key="2">
    <source>
        <dbReference type="EMBL" id="MFC4978962.1"/>
    </source>
</evidence>
<dbReference type="PANTHER" id="PTHR43617:SF20">
    <property type="entry name" value="N-ALPHA-ACETYLTRANSFERASE RIMI"/>
    <property type="match status" value="1"/>
</dbReference>
<dbReference type="RefSeq" id="WP_033299494.1">
    <property type="nucleotide sequence ID" value="NZ_JBHSJE010000002.1"/>
</dbReference>
<dbReference type="InterPro" id="IPR016181">
    <property type="entry name" value="Acyl_CoA_acyltransferase"/>
</dbReference>
<protein>
    <submittedName>
        <fullName evidence="2">GNAT family N-acetyltransferase</fullName>
        <ecNumber evidence="2">2.3.-.-</ecNumber>
    </submittedName>
</protein>
<dbReference type="InterPro" id="IPR050276">
    <property type="entry name" value="MshD_Acetyltransferase"/>
</dbReference>
<dbReference type="SUPFAM" id="SSF55729">
    <property type="entry name" value="Acyl-CoA N-acyltransferases (Nat)"/>
    <property type="match status" value="1"/>
</dbReference>
<dbReference type="EC" id="2.3.-.-" evidence="2"/>